<evidence type="ECO:0000259" key="12">
    <source>
        <dbReference type="Pfam" id="PF21082"/>
    </source>
</evidence>
<feature type="transmembrane region" description="Helical" evidence="8">
    <location>
        <begin position="490"/>
        <end position="509"/>
    </location>
</feature>
<dbReference type="InterPro" id="IPR022249">
    <property type="entry name" value="DUF3772"/>
</dbReference>
<evidence type="ECO:0000259" key="11">
    <source>
        <dbReference type="Pfam" id="PF12607"/>
    </source>
</evidence>
<comment type="subcellular location">
    <subcellularLocation>
        <location evidence="1">Cell membrane</location>
        <topology evidence="1">Multi-pass membrane protein</topology>
    </subcellularLocation>
</comment>
<evidence type="ECO:0000256" key="4">
    <source>
        <dbReference type="ARBA" id="ARBA00022692"/>
    </source>
</evidence>
<feature type="domain" description="Mechanosensitive ion channel MscS C-terminal" evidence="12">
    <location>
        <begin position="695"/>
        <end position="777"/>
    </location>
</feature>
<dbReference type="Pfam" id="PF00924">
    <property type="entry name" value="MS_channel_2nd"/>
    <property type="match status" value="1"/>
</dbReference>
<evidence type="ECO:0000256" key="6">
    <source>
        <dbReference type="ARBA" id="ARBA00023136"/>
    </source>
</evidence>
<proteinExistence type="inferred from homology"/>
<dbReference type="InterPro" id="IPR011066">
    <property type="entry name" value="MscS_channel_C_sf"/>
</dbReference>
<evidence type="ECO:0000256" key="3">
    <source>
        <dbReference type="ARBA" id="ARBA00022475"/>
    </source>
</evidence>
<dbReference type="InterPro" id="IPR006685">
    <property type="entry name" value="MscS_channel_2nd"/>
</dbReference>
<dbReference type="SUPFAM" id="SSF82861">
    <property type="entry name" value="Mechanosensitive channel protein MscS (YggB), transmembrane region"/>
    <property type="match status" value="1"/>
</dbReference>
<dbReference type="SUPFAM" id="SSF50182">
    <property type="entry name" value="Sm-like ribonucleoproteins"/>
    <property type="match status" value="1"/>
</dbReference>
<dbReference type="Pfam" id="PF12607">
    <property type="entry name" value="DUF3772"/>
    <property type="match status" value="1"/>
</dbReference>
<dbReference type="Gene3D" id="3.30.70.100">
    <property type="match status" value="1"/>
</dbReference>
<evidence type="ECO:0000256" key="7">
    <source>
        <dbReference type="SAM" id="MobiDB-lite"/>
    </source>
</evidence>
<evidence type="ECO:0000256" key="9">
    <source>
        <dbReference type="SAM" id="SignalP"/>
    </source>
</evidence>
<organism evidence="13 14">
    <name type="scientific">Chelatococcus sambhunathii</name>
    <dbReference type="NCBI Taxonomy" id="363953"/>
    <lineage>
        <taxon>Bacteria</taxon>
        <taxon>Pseudomonadati</taxon>
        <taxon>Pseudomonadota</taxon>
        <taxon>Alphaproteobacteria</taxon>
        <taxon>Hyphomicrobiales</taxon>
        <taxon>Chelatococcaceae</taxon>
        <taxon>Chelatococcus</taxon>
    </lineage>
</organism>
<comment type="caution">
    <text evidence="13">The sequence shown here is derived from an EMBL/GenBank/DDBJ whole genome shotgun (WGS) entry which is preliminary data.</text>
</comment>
<feature type="region of interest" description="Disordered" evidence="7">
    <location>
        <begin position="93"/>
        <end position="117"/>
    </location>
</feature>
<evidence type="ECO:0000313" key="14">
    <source>
        <dbReference type="Proteomes" id="UP001181622"/>
    </source>
</evidence>
<feature type="transmembrane region" description="Helical" evidence="8">
    <location>
        <begin position="572"/>
        <end position="598"/>
    </location>
</feature>
<evidence type="ECO:0000256" key="1">
    <source>
        <dbReference type="ARBA" id="ARBA00004651"/>
    </source>
</evidence>
<dbReference type="Gene3D" id="1.10.287.1260">
    <property type="match status" value="1"/>
</dbReference>
<dbReference type="Gene3D" id="2.30.30.60">
    <property type="match status" value="1"/>
</dbReference>
<feature type="transmembrane region" description="Helical" evidence="8">
    <location>
        <begin position="201"/>
        <end position="222"/>
    </location>
</feature>
<keyword evidence="6 8" id="KW-0472">Membrane</keyword>
<feature type="chain" id="PRO_5046195470" evidence="9">
    <location>
        <begin position="26"/>
        <end position="828"/>
    </location>
</feature>
<evidence type="ECO:0000259" key="10">
    <source>
        <dbReference type="Pfam" id="PF00924"/>
    </source>
</evidence>
<keyword evidence="3" id="KW-1003">Cell membrane</keyword>
<keyword evidence="5 8" id="KW-1133">Transmembrane helix</keyword>
<evidence type="ECO:0000313" key="13">
    <source>
        <dbReference type="EMBL" id="MDR4308542.1"/>
    </source>
</evidence>
<reference evidence="13" key="1">
    <citation type="submission" date="2020-10" db="EMBL/GenBank/DDBJ databases">
        <authorList>
            <person name="Abbas A."/>
            <person name="Razzaq R."/>
            <person name="Waqas M."/>
            <person name="Abbas N."/>
            <person name="Nielsen T.K."/>
            <person name="Hansen L.H."/>
            <person name="Hussain S."/>
            <person name="Shahid M."/>
        </authorList>
    </citation>
    <scope>NUCLEOTIDE SEQUENCE</scope>
    <source>
        <strain evidence="13">S14</strain>
    </source>
</reference>
<dbReference type="InterPro" id="IPR023408">
    <property type="entry name" value="MscS_beta-dom_sf"/>
</dbReference>
<keyword evidence="4 8" id="KW-0812">Transmembrane</keyword>
<feature type="compositionally biased region" description="Low complexity" evidence="7">
    <location>
        <begin position="816"/>
        <end position="828"/>
    </location>
</feature>
<dbReference type="InterPro" id="IPR052702">
    <property type="entry name" value="MscS-like_channel"/>
</dbReference>
<comment type="similarity">
    <text evidence="2">Belongs to the MscS (TC 1.A.23) family.</text>
</comment>
<feature type="compositionally biased region" description="Basic and acidic residues" evidence="7">
    <location>
        <begin position="95"/>
        <end position="117"/>
    </location>
</feature>
<gene>
    <name evidence="13" type="ORF">IHQ68_18130</name>
</gene>
<dbReference type="PANTHER" id="PTHR30347">
    <property type="entry name" value="POTASSIUM CHANNEL RELATED"/>
    <property type="match status" value="1"/>
</dbReference>
<feature type="domain" description="Mechanosensitive ion channel MscS" evidence="10">
    <location>
        <begin position="621"/>
        <end position="687"/>
    </location>
</feature>
<feature type="transmembrane region" description="Helical" evidence="8">
    <location>
        <begin position="430"/>
        <end position="448"/>
    </location>
</feature>
<dbReference type="Pfam" id="PF21082">
    <property type="entry name" value="MS_channel_3rd"/>
    <property type="match status" value="1"/>
</dbReference>
<feature type="transmembrane region" description="Helical" evidence="8">
    <location>
        <begin position="604"/>
        <end position="632"/>
    </location>
</feature>
<sequence length="828" mass="88012">MRSLSVLLRALLAGIVLTLCVGAFAQEDPTATIDKARAELDRIETRLQDASLGDAELEQLRARLDPMTVNLETAIAALQPALAAADARVAQIGPKPKEGEPAESPEVTKERETQAAARQKVDETIKRGGLLKVEAAQVADQITQRRRALLANRLFVPSRSIVDPTLWVDVFEETSRDLASVRSLLADVRDRVSANLAPQRLALVAVALVAAFLLMFPIRRWTAAVGERLVARQSPKSRLRRSATALFLLVATTLAPLLAALVVYMALKGVGWLPDRVQPLALTMVRAAGFVGFAHGMMKALLAPGRPSWRLVELSDRAVEEIKNQPLIIASVFVAGRIVDQFNQAIVASLSASIAASGAFALLNAATFALAIRRLREAQRLERQEDADSPAEGEGGFNLLLFAYRLAIFAAIAVVLVAVLVGYVPLAQFLANQVIWVTATLWLAYLLVRVVDDFCTTALSSESRFGRSLSDGVGVRPDTLEQIGVVLSGLVRLLVLAVAALMIAAPWGLGSNDLFGWLRMPASGVNLGGISISLTGVLAAVALALTGFALTRGAQRWLDKDLLPKTRMDEGLKTSVSTGVGYLGTITVVMLALAYLGFSLDRLAIVAGALSVGIGFGLQAVISNFVCGVILLAERPIKSGDWVVIGTDQGNVRRISVRSTEIELFDRSTLIVPNSDFITKSVKNVTHGAPNGRVQIDLSVSSAVDPSEVKRVAIETAKAHSTVLAFPEPQLFFTALGKADNSFSLYCNVPSPRQAASVKSDLNFALTKAFADAGIAIAGPAAPDMAQAVERVAEALAGADRGRSSSATAGHDASDAPPEAALRPRPAR</sequence>
<dbReference type="Proteomes" id="UP001181622">
    <property type="component" value="Unassembled WGS sequence"/>
</dbReference>
<evidence type="ECO:0000256" key="2">
    <source>
        <dbReference type="ARBA" id="ARBA00008017"/>
    </source>
</evidence>
<feature type="signal peptide" evidence="9">
    <location>
        <begin position="1"/>
        <end position="25"/>
    </location>
</feature>
<name>A0ABU1DK88_9HYPH</name>
<feature type="transmembrane region" description="Helical" evidence="8">
    <location>
        <begin position="243"/>
        <end position="267"/>
    </location>
</feature>
<dbReference type="InterPro" id="IPR010920">
    <property type="entry name" value="LSM_dom_sf"/>
</dbReference>
<evidence type="ECO:0000256" key="5">
    <source>
        <dbReference type="ARBA" id="ARBA00022989"/>
    </source>
</evidence>
<dbReference type="RefSeq" id="WP_309394377.1">
    <property type="nucleotide sequence ID" value="NZ_JADBEO010000056.1"/>
</dbReference>
<feature type="region of interest" description="Disordered" evidence="7">
    <location>
        <begin position="797"/>
        <end position="828"/>
    </location>
</feature>
<dbReference type="EMBL" id="JADBEO010000056">
    <property type="protein sequence ID" value="MDR4308542.1"/>
    <property type="molecule type" value="Genomic_DNA"/>
</dbReference>
<feature type="transmembrane region" description="Helical" evidence="8">
    <location>
        <begin position="402"/>
        <end position="424"/>
    </location>
</feature>
<dbReference type="PANTHER" id="PTHR30347:SF9">
    <property type="entry name" value="MINICONDUCTANCE MECHANOSENSITIVE CHANNEL MSCM"/>
    <property type="match status" value="1"/>
</dbReference>
<dbReference type="InterPro" id="IPR011014">
    <property type="entry name" value="MscS_channel_TM-2"/>
</dbReference>
<feature type="transmembrane region" description="Helical" evidence="8">
    <location>
        <begin position="529"/>
        <end position="551"/>
    </location>
</feature>
<accession>A0ABU1DK88</accession>
<dbReference type="SUPFAM" id="SSF82689">
    <property type="entry name" value="Mechanosensitive channel protein MscS (YggB), C-terminal domain"/>
    <property type="match status" value="1"/>
</dbReference>
<feature type="transmembrane region" description="Helical" evidence="8">
    <location>
        <begin position="345"/>
        <end position="372"/>
    </location>
</feature>
<keyword evidence="14" id="KW-1185">Reference proteome</keyword>
<keyword evidence="9" id="KW-0732">Signal</keyword>
<dbReference type="InterPro" id="IPR049278">
    <property type="entry name" value="MS_channel_C"/>
</dbReference>
<evidence type="ECO:0000256" key="8">
    <source>
        <dbReference type="SAM" id="Phobius"/>
    </source>
</evidence>
<protein>
    <submittedName>
        <fullName evidence="13">Mechanosensitive ion channel family protein</fullName>
    </submittedName>
</protein>
<feature type="domain" description="DUF3772" evidence="11">
    <location>
        <begin position="125"/>
        <end position="187"/>
    </location>
</feature>